<name>A0A5M9JX48_MONFR</name>
<accession>A0A5M9JX48</accession>
<proteinExistence type="predicted"/>
<organism evidence="1 2">
    <name type="scientific">Monilinia fructicola</name>
    <name type="common">Brown rot fungus</name>
    <name type="synonym">Ciboria fructicola</name>
    <dbReference type="NCBI Taxonomy" id="38448"/>
    <lineage>
        <taxon>Eukaryota</taxon>
        <taxon>Fungi</taxon>
        <taxon>Dikarya</taxon>
        <taxon>Ascomycota</taxon>
        <taxon>Pezizomycotina</taxon>
        <taxon>Leotiomycetes</taxon>
        <taxon>Helotiales</taxon>
        <taxon>Sclerotiniaceae</taxon>
        <taxon>Monilinia</taxon>
    </lineage>
</organism>
<dbReference type="EMBL" id="VICG01000003">
    <property type="protein sequence ID" value="KAA8574134.1"/>
    <property type="molecule type" value="Genomic_DNA"/>
</dbReference>
<evidence type="ECO:0000313" key="1">
    <source>
        <dbReference type="EMBL" id="KAA8574134.1"/>
    </source>
</evidence>
<dbReference type="AlphaFoldDB" id="A0A5M9JX48"/>
<evidence type="ECO:0000313" key="2">
    <source>
        <dbReference type="Proteomes" id="UP000322873"/>
    </source>
</evidence>
<gene>
    <name evidence="1" type="ORF">EYC84_005653</name>
</gene>
<dbReference type="Proteomes" id="UP000322873">
    <property type="component" value="Unassembled WGS sequence"/>
</dbReference>
<keyword evidence="2" id="KW-1185">Reference proteome</keyword>
<protein>
    <submittedName>
        <fullName evidence="1">Uncharacterized protein</fullName>
    </submittedName>
</protein>
<reference evidence="1 2" key="1">
    <citation type="submission" date="2019-06" db="EMBL/GenBank/DDBJ databases">
        <title>Genome Sequence of the Brown Rot Fungal Pathogen Monilinia fructicola.</title>
        <authorList>
            <person name="De Miccolis Angelini R.M."/>
            <person name="Landi L."/>
            <person name="Abate D."/>
            <person name="Pollastro S."/>
            <person name="Romanazzi G."/>
            <person name="Faretra F."/>
        </authorList>
    </citation>
    <scope>NUCLEOTIDE SEQUENCE [LARGE SCALE GENOMIC DNA]</scope>
    <source>
        <strain evidence="1 2">Mfrc123</strain>
    </source>
</reference>
<comment type="caution">
    <text evidence="1">The sequence shown here is derived from an EMBL/GenBank/DDBJ whole genome shotgun (WGS) entry which is preliminary data.</text>
</comment>
<sequence>MDRRMKNEFIRDERYDGYNGKGIGNAILSVMKRRKEKKRKEEESETQTIYNMFQRKSDGEDIYLDI</sequence>